<organism evidence="1 2">
    <name type="scientific">Mycolicibacterium gadium</name>
    <name type="common">Mycobacterium gadium</name>
    <dbReference type="NCBI Taxonomy" id="1794"/>
    <lineage>
        <taxon>Bacteria</taxon>
        <taxon>Bacillati</taxon>
        <taxon>Actinomycetota</taxon>
        <taxon>Actinomycetes</taxon>
        <taxon>Mycobacteriales</taxon>
        <taxon>Mycobacteriaceae</taxon>
        <taxon>Mycolicibacterium</taxon>
    </lineage>
</organism>
<accession>A0A7I7WPK7</accession>
<sequence>MGDAERFDIAGVTRVVEATYGSPADGGNGWHLHIHALLFSATSLATGLVQDLPVVFRAVDPAWLSRVVLASRLHERWSAGLRKHGLSETGSVAVDLREVSNSGAEYVGRYLAKATYEAAEQVGMEIARGQITKEGRTKRNRTPFQLLSDLAASVDARGFGVRTPRRWSVEQAGGGDWAVIDRETGEVVHVTPPGEWRVWHEWEQASKGRRQLLWSRRRRDPASIREAMWNDLLDARGASAEDSDEVLASREVDAEVLGEISRRDWYRIVVWRPSLWTALLDAAESGGQIAVDDLCSRNGVEFVPQRRLRLAG</sequence>
<dbReference type="KEGG" id="mgad:MGAD_33750"/>
<protein>
    <submittedName>
        <fullName evidence="1">Uncharacterized protein</fullName>
    </submittedName>
</protein>
<evidence type="ECO:0000313" key="1">
    <source>
        <dbReference type="EMBL" id="BBZ19040.1"/>
    </source>
</evidence>
<dbReference type="EMBL" id="AP022608">
    <property type="protein sequence ID" value="BBZ19040.1"/>
    <property type="molecule type" value="Genomic_DNA"/>
</dbReference>
<reference evidence="1 2" key="1">
    <citation type="journal article" date="2019" name="Emerg. Microbes Infect.">
        <title>Comprehensive subspecies identification of 175 nontuberculous mycobacteria species based on 7547 genomic profiles.</title>
        <authorList>
            <person name="Matsumoto Y."/>
            <person name="Kinjo T."/>
            <person name="Motooka D."/>
            <person name="Nabeya D."/>
            <person name="Jung N."/>
            <person name="Uechi K."/>
            <person name="Horii T."/>
            <person name="Iida T."/>
            <person name="Fujita J."/>
            <person name="Nakamura S."/>
        </authorList>
    </citation>
    <scope>NUCLEOTIDE SEQUENCE [LARGE SCALE GENOMIC DNA]</scope>
    <source>
        <strain evidence="1 2">JCM 12688</strain>
    </source>
</reference>
<evidence type="ECO:0000313" key="2">
    <source>
        <dbReference type="Proteomes" id="UP000466187"/>
    </source>
</evidence>
<dbReference type="AlphaFoldDB" id="A0A7I7WPK7"/>
<gene>
    <name evidence="1" type="ORF">MGAD_33750</name>
</gene>
<proteinExistence type="predicted"/>
<name>A0A7I7WPK7_MYCGU</name>
<dbReference type="Proteomes" id="UP000466187">
    <property type="component" value="Chromosome"/>
</dbReference>